<proteinExistence type="predicted"/>
<dbReference type="Gene3D" id="1.10.260.40">
    <property type="entry name" value="lambda repressor-like DNA-binding domains"/>
    <property type="match status" value="1"/>
</dbReference>
<evidence type="ECO:0000256" key="1">
    <source>
        <dbReference type="PROSITE-ProRule" id="PRU00339"/>
    </source>
</evidence>
<comment type="caution">
    <text evidence="3">The sequence shown here is derived from an EMBL/GenBank/DDBJ whole genome shotgun (WGS) entry which is preliminary data.</text>
</comment>
<gene>
    <name evidence="3" type="ORF">Krac_0862</name>
</gene>
<keyword evidence="4" id="KW-1185">Reference proteome</keyword>
<dbReference type="EMBL" id="ADVG01000005">
    <property type="protein sequence ID" value="EFH80275.1"/>
    <property type="molecule type" value="Genomic_DNA"/>
</dbReference>
<evidence type="ECO:0000313" key="4">
    <source>
        <dbReference type="Proteomes" id="UP000004508"/>
    </source>
</evidence>
<dbReference type="CDD" id="cd00093">
    <property type="entry name" value="HTH_XRE"/>
    <property type="match status" value="1"/>
</dbReference>
<dbReference type="GO" id="GO:0003677">
    <property type="term" value="F:DNA binding"/>
    <property type="evidence" value="ECO:0007669"/>
    <property type="project" value="InterPro"/>
</dbReference>
<feature type="domain" description="HTH cro/C1-type" evidence="2">
    <location>
        <begin position="30"/>
        <end position="77"/>
    </location>
</feature>
<protein>
    <submittedName>
        <fullName evidence="3">Helix-turn-helix domain protein</fullName>
    </submittedName>
</protein>
<dbReference type="InterPro" id="IPR019734">
    <property type="entry name" value="TPR_rpt"/>
</dbReference>
<organism evidence="3 4">
    <name type="scientific">Ktedonobacter racemifer DSM 44963</name>
    <dbReference type="NCBI Taxonomy" id="485913"/>
    <lineage>
        <taxon>Bacteria</taxon>
        <taxon>Bacillati</taxon>
        <taxon>Chloroflexota</taxon>
        <taxon>Ktedonobacteria</taxon>
        <taxon>Ktedonobacterales</taxon>
        <taxon>Ktedonobacteraceae</taxon>
        <taxon>Ktedonobacter</taxon>
    </lineage>
</organism>
<sequence>MEELSEKKKLSTLQPTGTFPNNLDRFICHLGLQKAQLAKELGVSPGTLSHYISGRRAVPDDRRIQFSKLLKQSVDDIFPAPKALPASDKQQLQAEGDLYASQAMVLSGSYHQLKNVHQQQILAFPPFLESNSSVSHSSVGMPSTLHTVSRFETMTPETLEQLASLTVHCQHLSEGNELGTAEQVLWSYLPRVEDVVKFSFDSQQRAAEIASQGYLLAASLAGHRSNLWERKYRSEQALLYGKLAGNISLQMVALRQLAITFDCLQRPDLVLHISEQTFSHFRDVSPLLRACIYAGVSGAYAQLGQQQDALRFMERAYEHFPTNVDSEPYYLHTICRYSTLVFFDGLNYLEMNQPRKAEEILGSIDGLHPKIQIPERVRIELLKYQVEVFLALNSMEQACVYLEAAAKASLVIGSQRHFQESFHLFLQMQQKWKMEPQIQQLADLFLRERLLNQTKSL</sequence>
<keyword evidence="1" id="KW-0802">TPR repeat</keyword>
<dbReference type="AlphaFoldDB" id="D6U5L4"/>
<reference evidence="3 4" key="1">
    <citation type="journal article" date="2011" name="Stand. Genomic Sci.">
        <title>Non-contiguous finished genome sequence and contextual data of the filamentous soil bacterium Ktedonobacter racemifer type strain (SOSP1-21).</title>
        <authorList>
            <person name="Chang Y.J."/>
            <person name="Land M."/>
            <person name="Hauser L."/>
            <person name="Chertkov O."/>
            <person name="Del Rio T.G."/>
            <person name="Nolan M."/>
            <person name="Copeland A."/>
            <person name="Tice H."/>
            <person name="Cheng J.F."/>
            <person name="Lucas S."/>
            <person name="Han C."/>
            <person name="Goodwin L."/>
            <person name="Pitluck S."/>
            <person name="Ivanova N."/>
            <person name="Ovchinikova G."/>
            <person name="Pati A."/>
            <person name="Chen A."/>
            <person name="Palaniappan K."/>
            <person name="Mavromatis K."/>
            <person name="Liolios K."/>
            <person name="Brettin T."/>
            <person name="Fiebig A."/>
            <person name="Rohde M."/>
            <person name="Abt B."/>
            <person name="Goker M."/>
            <person name="Detter J.C."/>
            <person name="Woyke T."/>
            <person name="Bristow J."/>
            <person name="Eisen J.A."/>
            <person name="Markowitz V."/>
            <person name="Hugenholtz P."/>
            <person name="Kyrpides N.C."/>
            <person name="Klenk H.P."/>
            <person name="Lapidus A."/>
        </authorList>
    </citation>
    <scope>NUCLEOTIDE SEQUENCE [LARGE SCALE GENOMIC DNA]</scope>
    <source>
        <strain evidence="4">DSM 44963</strain>
    </source>
</reference>
<dbReference type="SUPFAM" id="SSF48452">
    <property type="entry name" value="TPR-like"/>
    <property type="match status" value="1"/>
</dbReference>
<dbReference type="PROSITE" id="PS50005">
    <property type="entry name" value="TPR"/>
    <property type="match status" value="1"/>
</dbReference>
<dbReference type="Proteomes" id="UP000004508">
    <property type="component" value="Unassembled WGS sequence"/>
</dbReference>
<dbReference type="OrthoDB" id="145483at2"/>
<dbReference type="eggNOG" id="ENOG50348UC">
    <property type="taxonomic scope" value="Bacteria"/>
</dbReference>
<dbReference type="InParanoid" id="D6U5L4"/>
<dbReference type="Pfam" id="PF01381">
    <property type="entry name" value="HTH_3"/>
    <property type="match status" value="1"/>
</dbReference>
<evidence type="ECO:0000313" key="3">
    <source>
        <dbReference type="EMBL" id="EFH80275.1"/>
    </source>
</evidence>
<dbReference type="SUPFAM" id="SSF47413">
    <property type="entry name" value="lambda repressor-like DNA-binding domains"/>
    <property type="match status" value="1"/>
</dbReference>
<dbReference type="InterPro" id="IPR010982">
    <property type="entry name" value="Lambda_DNA-bd_dom_sf"/>
</dbReference>
<feature type="repeat" description="TPR" evidence="1">
    <location>
        <begin position="290"/>
        <end position="323"/>
    </location>
</feature>
<dbReference type="RefSeq" id="WP_007922757.1">
    <property type="nucleotide sequence ID" value="NZ_ADVG01000005.1"/>
</dbReference>
<dbReference type="InterPro" id="IPR001387">
    <property type="entry name" value="Cro/C1-type_HTH"/>
</dbReference>
<name>D6U5L4_KTERA</name>
<accession>D6U5L4</accession>
<dbReference type="Gene3D" id="1.25.40.10">
    <property type="entry name" value="Tetratricopeptide repeat domain"/>
    <property type="match status" value="1"/>
</dbReference>
<dbReference type="InterPro" id="IPR011990">
    <property type="entry name" value="TPR-like_helical_dom_sf"/>
</dbReference>
<dbReference type="PROSITE" id="PS50943">
    <property type="entry name" value="HTH_CROC1"/>
    <property type="match status" value="1"/>
</dbReference>
<evidence type="ECO:0000259" key="2">
    <source>
        <dbReference type="PROSITE" id="PS50943"/>
    </source>
</evidence>
<dbReference type="SMART" id="SM00530">
    <property type="entry name" value="HTH_XRE"/>
    <property type="match status" value="1"/>
</dbReference>